<dbReference type="EMBL" id="PEYM01000075">
    <property type="protein sequence ID" value="PIS29740.1"/>
    <property type="molecule type" value="Genomic_DNA"/>
</dbReference>
<dbReference type="Pfam" id="PF02508">
    <property type="entry name" value="Rnf-Nqr"/>
    <property type="match status" value="1"/>
</dbReference>
<gene>
    <name evidence="8" type="primary">rnfE</name>
    <name evidence="9" type="ORF">COT42_04575</name>
</gene>
<evidence type="ECO:0000256" key="5">
    <source>
        <dbReference type="ARBA" id="ARBA00022982"/>
    </source>
</evidence>
<evidence type="ECO:0000313" key="10">
    <source>
        <dbReference type="Proteomes" id="UP000231343"/>
    </source>
</evidence>
<evidence type="ECO:0000313" key="9">
    <source>
        <dbReference type="EMBL" id="PIS29740.1"/>
    </source>
</evidence>
<comment type="subunit">
    <text evidence="8">The complex is composed of six subunits: RnfA, RnfB, RnfC, RnfD, RnfE and RnfG.</text>
</comment>
<comment type="caution">
    <text evidence="9">The sequence shown here is derived from an EMBL/GenBank/DDBJ whole genome shotgun (WGS) entry which is preliminary data.</text>
</comment>
<comment type="function">
    <text evidence="8">Part of a membrane-bound complex that couples electron transfer with translocation of ions across the membrane.</text>
</comment>
<keyword evidence="4 8" id="KW-1278">Translocase</keyword>
<evidence type="ECO:0000256" key="2">
    <source>
        <dbReference type="ARBA" id="ARBA00022448"/>
    </source>
</evidence>
<keyword evidence="2 8" id="KW-0813">Transport</keyword>
<feature type="transmembrane region" description="Helical" evidence="8">
    <location>
        <begin position="72"/>
        <end position="92"/>
    </location>
</feature>
<keyword evidence="7 8" id="KW-0472">Membrane</keyword>
<dbReference type="EC" id="7.-.-.-" evidence="8"/>
<dbReference type="GO" id="GO:0022900">
    <property type="term" value="P:electron transport chain"/>
    <property type="evidence" value="ECO:0007669"/>
    <property type="project" value="UniProtKB-UniRule"/>
</dbReference>
<keyword evidence="3 8" id="KW-0812">Transmembrane</keyword>
<keyword evidence="5 8" id="KW-0249">Electron transport</keyword>
<feature type="transmembrane region" description="Helical" evidence="8">
    <location>
        <begin position="161"/>
        <end position="185"/>
    </location>
</feature>
<proteinExistence type="inferred from homology"/>
<keyword evidence="6 8" id="KW-1133">Transmembrane helix</keyword>
<dbReference type="GO" id="GO:0005886">
    <property type="term" value="C:plasma membrane"/>
    <property type="evidence" value="ECO:0007669"/>
    <property type="project" value="UniProtKB-SubCell"/>
</dbReference>
<dbReference type="NCBIfam" id="TIGR01948">
    <property type="entry name" value="rnfE"/>
    <property type="match status" value="1"/>
</dbReference>
<dbReference type="PANTHER" id="PTHR30586">
    <property type="entry name" value="ELECTRON TRANSPORT COMPLEX PROTEIN RNFE"/>
    <property type="match status" value="1"/>
</dbReference>
<organism evidence="9 10">
    <name type="scientific">Candidatus Saganbacteria bacterium CG08_land_8_20_14_0_20_45_16</name>
    <dbReference type="NCBI Taxonomy" id="2014293"/>
    <lineage>
        <taxon>Bacteria</taxon>
        <taxon>Bacillati</taxon>
        <taxon>Saganbacteria</taxon>
    </lineage>
</organism>
<evidence type="ECO:0000256" key="4">
    <source>
        <dbReference type="ARBA" id="ARBA00022967"/>
    </source>
</evidence>
<evidence type="ECO:0000256" key="7">
    <source>
        <dbReference type="ARBA" id="ARBA00023136"/>
    </source>
</evidence>
<keyword evidence="8" id="KW-1003">Cell membrane</keyword>
<dbReference type="Proteomes" id="UP000231343">
    <property type="component" value="Unassembled WGS sequence"/>
</dbReference>
<dbReference type="InterPro" id="IPR003667">
    <property type="entry name" value="NqrDE/RnfAE"/>
</dbReference>
<dbReference type="GO" id="GO:0012505">
    <property type="term" value="C:endomembrane system"/>
    <property type="evidence" value="ECO:0007669"/>
    <property type="project" value="UniProtKB-SubCell"/>
</dbReference>
<protein>
    <recommendedName>
        <fullName evidence="8">Ion-translocating oxidoreductase complex subunit E</fullName>
        <ecNumber evidence="8">7.-.-.-</ecNumber>
    </recommendedName>
    <alternativeName>
        <fullName evidence="8">Rnf electron transport complex subunit E</fullName>
    </alternativeName>
</protein>
<evidence type="ECO:0000256" key="1">
    <source>
        <dbReference type="ARBA" id="ARBA00004127"/>
    </source>
</evidence>
<accession>A0A2H0XXS9</accession>
<sequence>MKKGLMFELLKGLWDESPTFRQLLGMCPTLAVTTSIINGFSMGVATLFVLLCSSVIVSLLRSAIPKEIRIAAYVVIIAAFVTVADLFLKANFADISKALGPFVPLIVVNCIILGRAEAFASKHGVIPSFVDALGMGLGFTLALTLIGSIRELLGSGMLGQPWVIMILPSGAFITLGLLIALMNVIKDKTKAKLAPACPLACPGCEQGGVN</sequence>
<feature type="transmembrane region" description="Helical" evidence="8">
    <location>
        <begin position="98"/>
        <end position="116"/>
    </location>
</feature>
<dbReference type="AlphaFoldDB" id="A0A2H0XXS9"/>
<reference evidence="9 10" key="1">
    <citation type="submission" date="2017-09" db="EMBL/GenBank/DDBJ databases">
        <title>Depth-based differentiation of microbial function through sediment-hosted aquifers and enrichment of novel symbionts in the deep terrestrial subsurface.</title>
        <authorList>
            <person name="Probst A.J."/>
            <person name="Ladd B."/>
            <person name="Jarett J.K."/>
            <person name="Geller-Mcgrath D.E."/>
            <person name="Sieber C.M."/>
            <person name="Emerson J.B."/>
            <person name="Anantharaman K."/>
            <person name="Thomas B.C."/>
            <person name="Malmstrom R."/>
            <person name="Stieglmeier M."/>
            <person name="Klingl A."/>
            <person name="Woyke T."/>
            <person name="Ryan C.M."/>
            <person name="Banfield J.F."/>
        </authorList>
    </citation>
    <scope>NUCLEOTIDE SEQUENCE [LARGE SCALE GENOMIC DNA]</scope>
    <source>
        <strain evidence="9">CG08_land_8_20_14_0_20_45_16</strain>
    </source>
</reference>
<feature type="transmembrane region" description="Helical" evidence="8">
    <location>
        <begin position="36"/>
        <end position="60"/>
    </location>
</feature>
<comment type="similarity">
    <text evidence="8">Belongs to the NqrDE/RnfAE family.</text>
</comment>
<evidence type="ECO:0000256" key="6">
    <source>
        <dbReference type="ARBA" id="ARBA00022989"/>
    </source>
</evidence>
<dbReference type="InterPro" id="IPR010968">
    <property type="entry name" value="RnfE"/>
</dbReference>
<dbReference type="HAMAP" id="MF_00478">
    <property type="entry name" value="RsxE_RnfE"/>
    <property type="match status" value="1"/>
</dbReference>
<dbReference type="PANTHER" id="PTHR30586:SF0">
    <property type="entry name" value="ION-TRANSLOCATING OXIDOREDUCTASE COMPLEX SUBUNIT E"/>
    <property type="match status" value="1"/>
</dbReference>
<name>A0A2H0XXS9_UNCSA</name>
<comment type="subcellular location">
    <subcellularLocation>
        <location evidence="8">Cell membrane</location>
        <topology evidence="8">Multi-pass membrane protein</topology>
    </subcellularLocation>
    <subcellularLocation>
        <location evidence="1">Endomembrane system</location>
        <topology evidence="1">Multi-pass membrane protein</topology>
    </subcellularLocation>
</comment>
<dbReference type="PIRSF" id="PIRSF006102">
    <property type="entry name" value="NQR_DE"/>
    <property type="match status" value="1"/>
</dbReference>
<feature type="transmembrane region" description="Helical" evidence="8">
    <location>
        <begin position="128"/>
        <end position="149"/>
    </location>
</feature>
<evidence type="ECO:0000256" key="8">
    <source>
        <dbReference type="HAMAP-Rule" id="MF_00478"/>
    </source>
</evidence>
<evidence type="ECO:0000256" key="3">
    <source>
        <dbReference type="ARBA" id="ARBA00022692"/>
    </source>
</evidence>
<dbReference type="NCBIfam" id="NF009070">
    <property type="entry name" value="PRK12405.1"/>
    <property type="match status" value="1"/>
</dbReference>